<reference evidence="2 3" key="1">
    <citation type="submission" date="2015-01" db="EMBL/GenBank/DDBJ databases">
        <title>Genome of allotetraploid Gossypium barbadense reveals genomic plasticity and fiber elongation in cotton evolution.</title>
        <authorList>
            <person name="Chen X."/>
            <person name="Liu X."/>
            <person name="Zhao B."/>
            <person name="Zheng H."/>
            <person name="Hu Y."/>
            <person name="Lu G."/>
            <person name="Yang C."/>
            <person name="Chen J."/>
            <person name="Shan C."/>
            <person name="Zhang L."/>
            <person name="Zhou Y."/>
            <person name="Wang L."/>
            <person name="Guo W."/>
            <person name="Bai Y."/>
            <person name="Ruan J."/>
            <person name="Shangguan X."/>
            <person name="Mao Y."/>
            <person name="Jiang J."/>
            <person name="Zhu Y."/>
            <person name="Lei J."/>
            <person name="Kang H."/>
            <person name="Chen S."/>
            <person name="He X."/>
            <person name="Wang R."/>
            <person name="Wang Y."/>
            <person name="Chen J."/>
            <person name="Wang L."/>
            <person name="Yu S."/>
            <person name="Wang B."/>
            <person name="Wei J."/>
            <person name="Song S."/>
            <person name="Lu X."/>
            <person name="Gao Z."/>
            <person name="Gu W."/>
            <person name="Deng X."/>
            <person name="Ma D."/>
            <person name="Wang S."/>
            <person name="Liang W."/>
            <person name="Fang L."/>
            <person name="Cai C."/>
            <person name="Zhu X."/>
            <person name="Zhou B."/>
            <person name="Zhang Y."/>
            <person name="Chen Z."/>
            <person name="Xu S."/>
            <person name="Zhu R."/>
            <person name="Wang S."/>
            <person name="Zhang T."/>
            <person name="Zhao G."/>
        </authorList>
    </citation>
    <scope>NUCLEOTIDE SEQUENCE [LARGE SCALE GENOMIC DNA]</scope>
    <source>
        <strain evidence="3">cv. Xinhai21</strain>
        <tissue evidence="2">Leaf</tissue>
    </source>
</reference>
<evidence type="ECO:0000313" key="3">
    <source>
        <dbReference type="Proteomes" id="UP000239757"/>
    </source>
</evidence>
<evidence type="ECO:0000256" key="1">
    <source>
        <dbReference type="SAM" id="MobiDB-lite"/>
    </source>
</evidence>
<evidence type="ECO:0000313" key="2">
    <source>
        <dbReference type="EMBL" id="PPS04402.1"/>
    </source>
</evidence>
<dbReference type="Proteomes" id="UP000239757">
    <property type="component" value="Unassembled WGS sequence"/>
</dbReference>
<accession>A0A2P5XM42</accession>
<dbReference type="EMBL" id="KZ664601">
    <property type="protein sequence ID" value="PPS04402.1"/>
    <property type="molecule type" value="Genomic_DNA"/>
</dbReference>
<protein>
    <submittedName>
        <fullName evidence="2">Uncharacterized protein</fullName>
    </submittedName>
</protein>
<feature type="region of interest" description="Disordered" evidence="1">
    <location>
        <begin position="47"/>
        <end position="67"/>
    </location>
</feature>
<proteinExistence type="predicted"/>
<gene>
    <name evidence="2" type="ORF">GOBAR_AA16259</name>
</gene>
<sequence>MKPPHELAKMGWWLRRWVLMTWREIISNVLWILLLNGLDEAVLRREPEVPSQSSHIGPDRDDPSPKLLRLMADGGGNETPMLSHPPCQSVSQGSVSIPQGWRESRCLGAARIEALVQPPNSGMLNWSARPPRRNWTIPGSSKLVMTRPTPRGQARNILYNSSWGPKGTWRNGCLISVVGPKDDDVPFLFFEVGTTVSYHMRMTLYLP</sequence>
<name>A0A2P5XM42_GOSBA</name>
<organism evidence="2 3">
    <name type="scientific">Gossypium barbadense</name>
    <name type="common">Sea Island cotton</name>
    <name type="synonym">Hibiscus barbadensis</name>
    <dbReference type="NCBI Taxonomy" id="3634"/>
    <lineage>
        <taxon>Eukaryota</taxon>
        <taxon>Viridiplantae</taxon>
        <taxon>Streptophyta</taxon>
        <taxon>Embryophyta</taxon>
        <taxon>Tracheophyta</taxon>
        <taxon>Spermatophyta</taxon>
        <taxon>Magnoliopsida</taxon>
        <taxon>eudicotyledons</taxon>
        <taxon>Gunneridae</taxon>
        <taxon>Pentapetalae</taxon>
        <taxon>rosids</taxon>
        <taxon>malvids</taxon>
        <taxon>Malvales</taxon>
        <taxon>Malvaceae</taxon>
        <taxon>Malvoideae</taxon>
        <taxon>Gossypium</taxon>
    </lineage>
</organism>
<dbReference type="AlphaFoldDB" id="A0A2P5XM42"/>